<evidence type="ECO:0000256" key="13">
    <source>
        <dbReference type="ARBA" id="ARBA00023295"/>
    </source>
</evidence>
<sequence length="274" mass="31719">MPELPEVETIRKTLRELVIGKVIDEVIVSWPKIIKRPEDAEQFCRVLKGETINEIGRRGKFLKFYLDRYVLVSHLRMEGRYGLYPKIKPIEPHTHVIFRFQDETELRYRDVRKFGTMHLYQKGEEEKHPPLSQLGMEPFSEQFTAERLMSKLQSTSRNIKTVLLDQKIVAGLGNIYVDEVLFRSGIHPERLAKDLTAEKVKILHREIIQTLKEAVEKGGSTVRSYVNSQGQIGMFQLDLFVYAREKEQCKICGSPIQKIKIGGRGTHFCSSCQV</sequence>
<feature type="active site" description="Proton donor; for delta-elimination activity" evidence="15">
    <location>
        <position position="264"/>
    </location>
</feature>
<dbReference type="InterPro" id="IPR010979">
    <property type="entry name" value="Ribosomal_uS13-like_H2TH"/>
</dbReference>
<keyword evidence="5 15" id="KW-0227">DNA damage</keyword>
<dbReference type="InterPro" id="IPR015887">
    <property type="entry name" value="DNA_glyclase_Znf_dom_DNA_BS"/>
</dbReference>
<keyword evidence="4 15" id="KW-0479">Metal-binding</keyword>
<dbReference type="NCBIfam" id="NF002211">
    <property type="entry name" value="PRK01103.1"/>
    <property type="match status" value="1"/>
</dbReference>
<dbReference type="RefSeq" id="WP_063387407.1">
    <property type="nucleotide sequence ID" value="NZ_LWBR01000013.1"/>
</dbReference>
<evidence type="ECO:0000256" key="1">
    <source>
        <dbReference type="ARBA" id="ARBA00001668"/>
    </source>
</evidence>
<evidence type="ECO:0000256" key="3">
    <source>
        <dbReference type="ARBA" id="ARBA00011245"/>
    </source>
</evidence>
<comment type="function">
    <text evidence="15">Involved in base excision repair of DNA damaged by oxidation or by mutagenic agents. Acts as DNA glycosylase that recognizes and removes damaged bases. Has a preference for oxidized purines, such as 7,8-dihydro-8-oxoguanine (8-oxoG). Has AP (apurinic/apyrimidinic) lyase activity and introduces nicks in the DNA strand. Cleaves the DNA backbone by beta-delta elimination to generate a single-strand break at the site of the removed base with both 3'- and 5'-phosphates.</text>
</comment>
<dbReference type="FunFam" id="1.10.8.50:FF:000003">
    <property type="entry name" value="Formamidopyrimidine-DNA glycosylase"/>
    <property type="match status" value="1"/>
</dbReference>
<evidence type="ECO:0000256" key="7">
    <source>
        <dbReference type="ARBA" id="ARBA00022801"/>
    </source>
</evidence>
<dbReference type="EC" id="4.2.99.18" evidence="15"/>
<dbReference type="PROSITE" id="PS51066">
    <property type="entry name" value="ZF_FPG_2"/>
    <property type="match status" value="1"/>
</dbReference>
<feature type="active site" description="Proton donor" evidence="15">
    <location>
        <position position="3"/>
    </location>
</feature>
<dbReference type="OrthoDB" id="9800855at2"/>
<dbReference type="GO" id="GO:0003684">
    <property type="term" value="F:damaged DNA binding"/>
    <property type="evidence" value="ECO:0007669"/>
    <property type="project" value="InterPro"/>
</dbReference>
<dbReference type="EMBL" id="LWBR01000013">
    <property type="protein sequence ID" value="KZN97153.1"/>
    <property type="molecule type" value="Genomic_DNA"/>
</dbReference>
<dbReference type="PROSITE" id="PS01242">
    <property type="entry name" value="ZF_FPG_1"/>
    <property type="match status" value="1"/>
</dbReference>
<feature type="active site" description="Proton donor; for beta-elimination activity" evidence="15">
    <location>
        <position position="60"/>
    </location>
</feature>
<dbReference type="InterPro" id="IPR012319">
    <property type="entry name" value="FPG_cat"/>
</dbReference>
<evidence type="ECO:0000256" key="14">
    <source>
        <dbReference type="ARBA" id="ARBA00044632"/>
    </source>
</evidence>
<evidence type="ECO:0000313" key="19">
    <source>
        <dbReference type="Proteomes" id="UP000076476"/>
    </source>
</evidence>
<dbReference type="Gene3D" id="3.20.190.10">
    <property type="entry name" value="MutM-like, N-terminal"/>
    <property type="match status" value="1"/>
</dbReference>
<evidence type="ECO:0000256" key="6">
    <source>
        <dbReference type="ARBA" id="ARBA00022771"/>
    </source>
</evidence>
<comment type="caution">
    <text evidence="15">Lacks conserved residue(s) required for the propagation of feature annotation.</text>
</comment>
<comment type="cofactor">
    <cofactor evidence="15">
        <name>Zn(2+)</name>
        <dbReference type="ChEBI" id="CHEBI:29105"/>
    </cofactor>
    <text evidence="15">Binds 1 zinc ion per subunit.</text>
</comment>
<evidence type="ECO:0000256" key="8">
    <source>
        <dbReference type="ARBA" id="ARBA00022833"/>
    </source>
</evidence>
<evidence type="ECO:0000256" key="4">
    <source>
        <dbReference type="ARBA" id="ARBA00022723"/>
    </source>
</evidence>
<keyword evidence="7 15" id="KW-0378">Hydrolase</keyword>
<keyword evidence="10 15" id="KW-0234">DNA repair</keyword>
<dbReference type="SMART" id="SM01232">
    <property type="entry name" value="H2TH"/>
    <property type="match status" value="1"/>
</dbReference>
<keyword evidence="19" id="KW-1185">Reference proteome</keyword>
<evidence type="ECO:0000256" key="15">
    <source>
        <dbReference type="HAMAP-Rule" id="MF_00103"/>
    </source>
</evidence>
<dbReference type="GO" id="GO:0140078">
    <property type="term" value="F:class I DNA-(apurinic or apyrimidinic site) endonuclease activity"/>
    <property type="evidence" value="ECO:0007669"/>
    <property type="project" value="UniProtKB-EC"/>
</dbReference>
<evidence type="ECO:0000259" key="17">
    <source>
        <dbReference type="PROSITE" id="PS51068"/>
    </source>
</evidence>
<comment type="similarity">
    <text evidence="2 15">Belongs to the FPG family.</text>
</comment>
<dbReference type="EC" id="3.2.2.23" evidence="15"/>
<evidence type="ECO:0000256" key="12">
    <source>
        <dbReference type="ARBA" id="ARBA00023268"/>
    </source>
</evidence>
<dbReference type="GO" id="GO:0003690">
    <property type="term" value="F:double-stranded DNA binding"/>
    <property type="evidence" value="ECO:0007669"/>
    <property type="project" value="UniProtKB-ARBA"/>
</dbReference>
<dbReference type="GO" id="GO:0008270">
    <property type="term" value="F:zinc ion binding"/>
    <property type="evidence" value="ECO:0007669"/>
    <property type="project" value="UniProtKB-UniRule"/>
</dbReference>
<dbReference type="InterPro" id="IPR020629">
    <property type="entry name" value="FPG_Glyclase"/>
</dbReference>
<evidence type="ECO:0000313" key="18">
    <source>
        <dbReference type="EMBL" id="KZN97153.1"/>
    </source>
</evidence>
<comment type="subunit">
    <text evidence="3 15">Monomer.</text>
</comment>
<comment type="catalytic activity">
    <reaction evidence="1 15">
        <text>Hydrolysis of DNA containing ring-opened 7-methylguanine residues, releasing 2,6-diamino-4-hydroxy-5-(N-methyl)formamidopyrimidine.</text>
        <dbReference type="EC" id="3.2.2.23"/>
    </reaction>
</comment>
<dbReference type="PROSITE" id="PS51068">
    <property type="entry name" value="FPG_CAT"/>
    <property type="match status" value="1"/>
</dbReference>
<feature type="domain" description="FPG-type" evidence="16">
    <location>
        <begin position="240"/>
        <end position="274"/>
    </location>
</feature>
<reference evidence="18 19" key="1">
    <citation type="submission" date="2016-04" db="EMBL/GenBank/DDBJ databases">
        <title>Draft genome sequence of Aeribacillus pallidus 8m3 from petroleum reservoir.</title>
        <authorList>
            <person name="Poltaraus A.B."/>
            <person name="Nazina T.N."/>
            <person name="Tourova T.P."/>
            <person name="Malakho S.M."/>
            <person name="Korshunova A.V."/>
            <person name="Sokolova D.S."/>
        </authorList>
    </citation>
    <scope>NUCLEOTIDE SEQUENCE [LARGE SCALE GENOMIC DNA]</scope>
    <source>
        <strain evidence="18 19">8m3</strain>
    </source>
</reference>
<proteinExistence type="inferred from homology"/>
<dbReference type="STRING" id="33936.AZI98_06245"/>
<dbReference type="InterPro" id="IPR000214">
    <property type="entry name" value="Znf_DNA_glyclase/AP_lyase"/>
</dbReference>
<keyword evidence="9 15" id="KW-0238">DNA-binding</keyword>
<dbReference type="Pfam" id="PF01149">
    <property type="entry name" value="Fapy_DNA_glyco"/>
    <property type="match status" value="1"/>
</dbReference>
<dbReference type="GO" id="GO:0006284">
    <property type="term" value="P:base-excision repair"/>
    <property type="evidence" value="ECO:0007669"/>
    <property type="project" value="InterPro"/>
</dbReference>
<dbReference type="SUPFAM" id="SSF57716">
    <property type="entry name" value="Glucocorticoid receptor-like (DNA-binding domain)"/>
    <property type="match status" value="1"/>
</dbReference>
<comment type="caution">
    <text evidence="18">The sequence shown here is derived from an EMBL/GenBank/DDBJ whole genome shotgun (WGS) entry which is preliminary data.</text>
</comment>
<dbReference type="AlphaFoldDB" id="A0A165YJR3"/>
<evidence type="ECO:0000256" key="10">
    <source>
        <dbReference type="ARBA" id="ARBA00023204"/>
    </source>
</evidence>
<evidence type="ECO:0000256" key="5">
    <source>
        <dbReference type="ARBA" id="ARBA00022763"/>
    </source>
</evidence>
<dbReference type="NCBIfam" id="TIGR00577">
    <property type="entry name" value="fpg"/>
    <property type="match status" value="1"/>
</dbReference>
<dbReference type="InterPro" id="IPR015886">
    <property type="entry name" value="H2TH_FPG"/>
</dbReference>
<gene>
    <name evidence="15" type="primary">mutM</name>
    <name evidence="15" type="synonym">fpg</name>
    <name evidence="18" type="ORF">AZI98_06245</name>
</gene>
<feature type="active site" description="Schiff-base intermediate with DNA" evidence="15">
    <location>
        <position position="2"/>
    </location>
</feature>
<dbReference type="CDD" id="cd08966">
    <property type="entry name" value="EcFpg-like_N"/>
    <property type="match status" value="1"/>
</dbReference>
<evidence type="ECO:0000259" key="16">
    <source>
        <dbReference type="PROSITE" id="PS51066"/>
    </source>
</evidence>
<dbReference type="PANTHER" id="PTHR22993:SF9">
    <property type="entry name" value="FORMAMIDOPYRIMIDINE-DNA GLYCOSYLASE"/>
    <property type="match status" value="1"/>
</dbReference>
<protein>
    <recommendedName>
        <fullName evidence="15">Formamidopyrimidine-DNA glycosylase</fullName>
        <shortName evidence="15">Fapy-DNA glycosylase</shortName>
        <ecNumber evidence="15">3.2.2.23</ecNumber>
    </recommendedName>
    <alternativeName>
        <fullName evidence="15">DNA-(apurinic or apyrimidinic site) lyase MutM</fullName>
        <shortName evidence="15">AP lyase MutM</shortName>
        <ecNumber evidence="15">4.2.99.18</ecNumber>
    </alternativeName>
</protein>
<evidence type="ECO:0000256" key="2">
    <source>
        <dbReference type="ARBA" id="ARBA00009409"/>
    </source>
</evidence>
<evidence type="ECO:0000256" key="11">
    <source>
        <dbReference type="ARBA" id="ARBA00023239"/>
    </source>
</evidence>
<keyword evidence="11 15" id="KW-0456">Lyase</keyword>
<feature type="domain" description="Formamidopyrimidine-DNA glycosylase catalytic" evidence="17">
    <location>
        <begin position="2"/>
        <end position="115"/>
    </location>
</feature>
<evidence type="ECO:0000256" key="9">
    <source>
        <dbReference type="ARBA" id="ARBA00023125"/>
    </source>
</evidence>
<keyword evidence="13 15" id="KW-0326">Glycosidase</keyword>
<dbReference type="SMART" id="SM00898">
    <property type="entry name" value="Fapy_DNA_glyco"/>
    <property type="match status" value="1"/>
</dbReference>
<dbReference type="SUPFAM" id="SSF46946">
    <property type="entry name" value="S13-like H2TH domain"/>
    <property type="match status" value="1"/>
</dbReference>
<dbReference type="Proteomes" id="UP000076476">
    <property type="component" value="Unassembled WGS sequence"/>
</dbReference>
<comment type="catalytic activity">
    <reaction evidence="14 15">
        <text>2'-deoxyribonucleotide-(2'-deoxyribose 5'-phosphate)-2'-deoxyribonucleotide-DNA = a 3'-end 2'-deoxyribonucleotide-(2,3-dehydro-2,3-deoxyribose 5'-phosphate)-DNA + a 5'-end 5'-phospho-2'-deoxyribonucleoside-DNA + H(+)</text>
        <dbReference type="Rhea" id="RHEA:66592"/>
        <dbReference type="Rhea" id="RHEA-COMP:13180"/>
        <dbReference type="Rhea" id="RHEA-COMP:16897"/>
        <dbReference type="Rhea" id="RHEA-COMP:17067"/>
        <dbReference type="ChEBI" id="CHEBI:15378"/>
        <dbReference type="ChEBI" id="CHEBI:136412"/>
        <dbReference type="ChEBI" id="CHEBI:157695"/>
        <dbReference type="ChEBI" id="CHEBI:167181"/>
        <dbReference type="EC" id="4.2.99.18"/>
    </reaction>
</comment>
<dbReference type="HAMAP" id="MF_00103">
    <property type="entry name" value="Fapy_DNA_glycosyl"/>
    <property type="match status" value="1"/>
</dbReference>
<keyword evidence="6 15" id="KW-0863">Zinc-finger</keyword>
<accession>A0A165YJR3</accession>
<dbReference type="Pfam" id="PF06831">
    <property type="entry name" value="H2TH"/>
    <property type="match status" value="1"/>
</dbReference>
<dbReference type="SUPFAM" id="SSF81624">
    <property type="entry name" value="N-terminal domain of MutM-like DNA repair proteins"/>
    <property type="match status" value="1"/>
</dbReference>
<name>A0A165YJR3_9BACI</name>
<dbReference type="GO" id="GO:0034039">
    <property type="term" value="F:8-oxo-7,8-dihydroguanine DNA N-glycosylase activity"/>
    <property type="evidence" value="ECO:0007669"/>
    <property type="project" value="TreeGrafter"/>
</dbReference>
<organism evidence="18 19">
    <name type="scientific">Aeribacillus pallidus</name>
    <dbReference type="NCBI Taxonomy" id="33936"/>
    <lineage>
        <taxon>Bacteria</taxon>
        <taxon>Bacillati</taxon>
        <taxon>Bacillota</taxon>
        <taxon>Bacilli</taxon>
        <taxon>Bacillales</taxon>
        <taxon>Bacillaceae</taxon>
        <taxon>Aeribacillus</taxon>
    </lineage>
</organism>
<dbReference type="Pfam" id="PF06827">
    <property type="entry name" value="zf-FPG_IleRS"/>
    <property type="match status" value="1"/>
</dbReference>
<keyword evidence="12 15" id="KW-0511">Multifunctional enzyme</keyword>
<dbReference type="FunFam" id="3.20.190.10:FF:000001">
    <property type="entry name" value="Formamidopyrimidine-DNA glycosylase"/>
    <property type="match status" value="1"/>
</dbReference>
<dbReference type="InterPro" id="IPR010663">
    <property type="entry name" value="Znf_FPG/IleRS"/>
</dbReference>
<feature type="binding site" evidence="15">
    <location>
        <position position="93"/>
    </location>
    <ligand>
        <name>DNA</name>
        <dbReference type="ChEBI" id="CHEBI:16991"/>
    </ligand>
</feature>
<dbReference type="Gene3D" id="1.10.8.50">
    <property type="match status" value="1"/>
</dbReference>
<feature type="binding site" evidence="15">
    <location>
        <position position="112"/>
    </location>
    <ligand>
        <name>DNA</name>
        <dbReference type="ChEBI" id="CHEBI:16991"/>
    </ligand>
</feature>
<keyword evidence="8 15" id="KW-0862">Zinc</keyword>
<dbReference type="PANTHER" id="PTHR22993">
    <property type="entry name" value="FORMAMIDOPYRIMIDINE-DNA GLYCOSYLASE"/>
    <property type="match status" value="1"/>
</dbReference>
<dbReference type="InterPro" id="IPR035937">
    <property type="entry name" value="FPG_N"/>
</dbReference>